<evidence type="ECO:0008006" key="3">
    <source>
        <dbReference type="Google" id="ProtNLM"/>
    </source>
</evidence>
<protein>
    <recommendedName>
        <fullName evidence="3">DNA-binding protein</fullName>
    </recommendedName>
</protein>
<gene>
    <name evidence="1" type="ORF">AKA01nite_11440</name>
</gene>
<reference evidence="1 2" key="1">
    <citation type="submission" date="2019-07" db="EMBL/GenBank/DDBJ databases">
        <title>Whole genome shotgun sequence of Alkalibacterium kapii NBRC 103247.</title>
        <authorList>
            <person name="Hosoyama A."/>
            <person name="Uohara A."/>
            <person name="Ohji S."/>
            <person name="Ichikawa N."/>
        </authorList>
    </citation>
    <scope>NUCLEOTIDE SEQUENCE [LARGE SCALE GENOMIC DNA]</scope>
    <source>
        <strain evidence="1 2">NBRC 103247</strain>
    </source>
</reference>
<proteinExistence type="predicted"/>
<comment type="caution">
    <text evidence="1">The sequence shown here is derived from an EMBL/GenBank/DDBJ whole genome shotgun (WGS) entry which is preliminary data.</text>
</comment>
<keyword evidence="2" id="KW-1185">Reference proteome</keyword>
<dbReference type="RefSeq" id="WP_186805114.1">
    <property type="nucleotide sequence ID" value="NZ_BJUY01000013.1"/>
</dbReference>
<dbReference type="Proteomes" id="UP000321662">
    <property type="component" value="Unassembled WGS sequence"/>
</dbReference>
<sequence>MKIKWALNELKKHQDSSLTLDGSVDLEKSLKERDDDIIAASPVSLKGLLTVDEKSVYYVDMTIEVTVTLPSSRSLEPVELKMTIPFSEIYLAADTSASLEQFGEEELVEQLQSEVLDLKKPIEDAILASKPSQIFTSEERLSDEMPKGKDWVVLPEDQHSNAMFSTDGNGDPRFAVLEDLIKDNNE</sequence>
<name>A0A511AV18_9LACT</name>
<evidence type="ECO:0000313" key="1">
    <source>
        <dbReference type="EMBL" id="GEK91522.1"/>
    </source>
</evidence>
<organism evidence="1 2">
    <name type="scientific">Alkalibacterium kapii</name>
    <dbReference type="NCBI Taxonomy" id="426704"/>
    <lineage>
        <taxon>Bacteria</taxon>
        <taxon>Bacillati</taxon>
        <taxon>Bacillota</taxon>
        <taxon>Bacilli</taxon>
        <taxon>Lactobacillales</taxon>
        <taxon>Carnobacteriaceae</taxon>
        <taxon>Alkalibacterium</taxon>
    </lineage>
</organism>
<evidence type="ECO:0000313" key="2">
    <source>
        <dbReference type="Proteomes" id="UP000321662"/>
    </source>
</evidence>
<dbReference type="Pfam" id="PF02620">
    <property type="entry name" value="YceD"/>
    <property type="match status" value="1"/>
</dbReference>
<dbReference type="EMBL" id="BJUY01000013">
    <property type="protein sequence ID" value="GEK91522.1"/>
    <property type="molecule type" value="Genomic_DNA"/>
</dbReference>
<dbReference type="AlphaFoldDB" id="A0A511AV18"/>
<accession>A0A511AV18</accession>
<dbReference type="InterPro" id="IPR003772">
    <property type="entry name" value="YceD"/>
</dbReference>